<dbReference type="AlphaFoldDB" id="A0A6M0R724"/>
<gene>
    <name evidence="2" type="primary">ylbJ</name>
    <name evidence="2" type="ORF">FDF74_02225</name>
</gene>
<sequence>MNLLFNILIIIIVILLFMLFKNKSILIAFVSSLLIVYIIISPKACINATLSGANLFFYKVFPSLFTFLIFTNVIISYNGVHIYSKIFGKILCPPLKLDKKCSLPIVISAICGYPLGAKYSCDLYENKDITFESCERLINIASNAGPLFIIGSVGTSMLSNTYAGYILLLSNYISCMLMGILLPRKRFKYRGFSKNTTYKIPNIGEVLKSSVDNSIKTCLNVGGFVILFSVLLSIIKNNLFFQLILNQLSSTFNLDKNLIEGFILGILEMTNGCYLISKSSVNLSLKIILISFLLSFSGLSIISQVYSFTYKHNINMKRYIKLKFLQGILASLVSIILYKIPLFNLTLNTFIENNNFLYYYNNILFILLLFLLIAPLIFFNVKRHNKY</sequence>
<keyword evidence="1" id="KW-0472">Membrane</keyword>
<organism evidence="2 3">
    <name type="scientific">Clostridium niameyense</name>
    <dbReference type="NCBI Taxonomy" id="1622073"/>
    <lineage>
        <taxon>Bacteria</taxon>
        <taxon>Bacillati</taxon>
        <taxon>Bacillota</taxon>
        <taxon>Clostridia</taxon>
        <taxon>Eubacteriales</taxon>
        <taxon>Clostridiaceae</taxon>
        <taxon>Clostridium</taxon>
    </lineage>
</organism>
<keyword evidence="1" id="KW-1133">Transmembrane helix</keyword>
<feature type="transmembrane region" description="Helical" evidence="1">
    <location>
        <begin position="217"/>
        <end position="235"/>
    </location>
</feature>
<protein>
    <submittedName>
        <fullName evidence="2">Sporulation integral membrane protein YlbJ</fullName>
    </submittedName>
</protein>
<comment type="caution">
    <text evidence="2">The sequence shown here is derived from an EMBL/GenBank/DDBJ whole genome shotgun (WGS) entry which is preliminary data.</text>
</comment>
<dbReference type="InterPro" id="IPR014226">
    <property type="entry name" value="Spore_IM_YlbJ"/>
</dbReference>
<evidence type="ECO:0000313" key="3">
    <source>
        <dbReference type="Proteomes" id="UP000473885"/>
    </source>
</evidence>
<feature type="transmembrane region" description="Helical" evidence="1">
    <location>
        <begin position="60"/>
        <end position="80"/>
    </location>
</feature>
<keyword evidence="3" id="KW-1185">Reference proteome</keyword>
<evidence type="ECO:0000256" key="1">
    <source>
        <dbReference type="SAM" id="Phobius"/>
    </source>
</evidence>
<feature type="transmembrane region" description="Helical" evidence="1">
    <location>
        <begin position="358"/>
        <end position="381"/>
    </location>
</feature>
<dbReference type="EMBL" id="SXDP01000001">
    <property type="protein sequence ID" value="NEZ46026.1"/>
    <property type="molecule type" value="Genomic_DNA"/>
</dbReference>
<feature type="transmembrane region" description="Helical" evidence="1">
    <location>
        <begin position="162"/>
        <end position="182"/>
    </location>
</feature>
<feature type="transmembrane region" description="Helical" evidence="1">
    <location>
        <begin position="7"/>
        <end position="40"/>
    </location>
</feature>
<proteinExistence type="predicted"/>
<dbReference type="NCBIfam" id="TIGR02871">
    <property type="entry name" value="spore_ylbJ"/>
    <property type="match status" value="1"/>
</dbReference>
<accession>A0A6M0R724</accession>
<dbReference type="Proteomes" id="UP000473885">
    <property type="component" value="Unassembled WGS sequence"/>
</dbReference>
<feature type="transmembrane region" description="Helical" evidence="1">
    <location>
        <begin position="287"/>
        <end position="308"/>
    </location>
</feature>
<dbReference type="RefSeq" id="WP_163248326.1">
    <property type="nucleotide sequence ID" value="NZ_SXDP01000001.1"/>
</dbReference>
<name>A0A6M0R724_9CLOT</name>
<feature type="transmembrane region" description="Helical" evidence="1">
    <location>
        <begin position="320"/>
        <end position="338"/>
    </location>
</feature>
<evidence type="ECO:0000313" key="2">
    <source>
        <dbReference type="EMBL" id="NEZ46026.1"/>
    </source>
</evidence>
<reference evidence="2 3" key="1">
    <citation type="submission" date="2019-04" db="EMBL/GenBank/DDBJ databases">
        <title>Genome sequencing of Clostridium botulinum Groups I-IV and Clostridium butyricum.</title>
        <authorList>
            <person name="Brunt J."/>
            <person name="Van Vliet A.H.M."/>
            <person name="Stringer S.C."/>
            <person name="Carter A.T."/>
            <person name="Peck M.W."/>
        </authorList>
    </citation>
    <scope>NUCLEOTIDE SEQUENCE [LARGE SCALE GENOMIC DNA]</scope>
    <source>
        <strain evidence="2 3">IFR 18/094</strain>
    </source>
</reference>
<keyword evidence="1" id="KW-0812">Transmembrane</keyword>